<name>A0A2Z6MS19_TRISU</name>
<keyword evidence="2" id="KW-1185">Reference proteome</keyword>
<accession>A0A2Z6MS19</accession>
<reference evidence="2" key="1">
    <citation type="journal article" date="2017" name="Front. Plant Sci.">
        <title>Climate Clever Clovers: New Paradigm to Reduce the Environmental Footprint of Ruminants by Breeding Low Methanogenic Forages Utilizing Haplotype Variation.</title>
        <authorList>
            <person name="Kaur P."/>
            <person name="Appels R."/>
            <person name="Bayer P.E."/>
            <person name="Keeble-Gagnere G."/>
            <person name="Wang J."/>
            <person name="Hirakawa H."/>
            <person name="Shirasawa K."/>
            <person name="Vercoe P."/>
            <person name="Stefanova K."/>
            <person name="Durmic Z."/>
            <person name="Nichols P."/>
            <person name="Revell C."/>
            <person name="Isobe S.N."/>
            <person name="Edwards D."/>
            <person name="Erskine W."/>
        </authorList>
    </citation>
    <scope>NUCLEOTIDE SEQUENCE [LARGE SCALE GENOMIC DNA]</scope>
    <source>
        <strain evidence="2">cv. Daliak</strain>
    </source>
</reference>
<dbReference type="EMBL" id="DF973589">
    <property type="protein sequence ID" value="GAU35404.1"/>
    <property type="molecule type" value="Genomic_DNA"/>
</dbReference>
<dbReference type="Proteomes" id="UP000242715">
    <property type="component" value="Unassembled WGS sequence"/>
</dbReference>
<proteinExistence type="predicted"/>
<organism evidence="1 2">
    <name type="scientific">Trifolium subterraneum</name>
    <name type="common">Subterranean clover</name>
    <dbReference type="NCBI Taxonomy" id="3900"/>
    <lineage>
        <taxon>Eukaryota</taxon>
        <taxon>Viridiplantae</taxon>
        <taxon>Streptophyta</taxon>
        <taxon>Embryophyta</taxon>
        <taxon>Tracheophyta</taxon>
        <taxon>Spermatophyta</taxon>
        <taxon>Magnoliopsida</taxon>
        <taxon>eudicotyledons</taxon>
        <taxon>Gunneridae</taxon>
        <taxon>Pentapetalae</taxon>
        <taxon>rosids</taxon>
        <taxon>fabids</taxon>
        <taxon>Fabales</taxon>
        <taxon>Fabaceae</taxon>
        <taxon>Papilionoideae</taxon>
        <taxon>50 kb inversion clade</taxon>
        <taxon>NPAAA clade</taxon>
        <taxon>Hologalegina</taxon>
        <taxon>IRL clade</taxon>
        <taxon>Trifolieae</taxon>
        <taxon>Trifolium</taxon>
    </lineage>
</organism>
<evidence type="ECO:0000313" key="2">
    <source>
        <dbReference type="Proteomes" id="UP000242715"/>
    </source>
</evidence>
<evidence type="ECO:0000313" key="1">
    <source>
        <dbReference type="EMBL" id="GAU35404.1"/>
    </source>
</evidence>
<sequence length="243" mass="25937">MCENMLEEGGQPLSGPFFEGNHHSAIGPKVGGPLWNIERVEVLADREGGAINNKVQAELKLGPSMSENLDCLLKGCVTHTIDKGNINLGSAISDVSAQPDMNGVLANSSSKAKEGKVLNRKAPTRFQSLPIWGAPKCLRFMGAIQSSSRQGKQRQAVSLEEGVVWSAGKLTRSSKKLVVEVEGEGDGGDIVVVSASSVASPYQQQSTNPVGLISRVNGLLREKLLEDVDSFIELKKLQEGDES</sequence>
<gene>
    <name evidence="1" type="ORF">TSUD_160550</name>
</gene>
<protein>
    <submittedName>
        <fullName evidence="1">Uncharacterized protein</fullName>
    </submittedName>
</protein>
<dbReference type="AlphaFoldDB" id="A0A2Z6MS19"/>
<dbReference type="OrthoDB" id="10579890at2759"/>